<dbReference type="EMBL" id="GBBK01000358">
    <property type="protein sequence ID" value="JAC24124.1"/>
    <property type="molecule type" value="mRNA"/>
</dbReference>
<proteinExistence type="evidence at transcript level"/>
<protein>
    <submittedName>
        <fullName evidence="2">Putative lipocalin-3 1</fullName>
    </submittedName>
</protein>
<reference evidence="2" key="1">
    <citation type="submission" date="2014-03" db="EMBL/GenBank/DDBJ databases">
        <title>The sialotranscriptome of Amblyomma triste, Amblyomma parvum and Amblyomma cajennense ticks, uncovered by 454-based RNA-seq.</title>
        <authorList>
            <person name="Garcia G.R."/>
            <person name="Gardinassi L.G."/>
            <person name="Ribeiro J.M."/>
            <person name="Anatriello E."/>
            <person name="Ferreira B.R."/>
            <person name="Moreira H.N."/>
            <person name="Mafra C."/>
            <person name="Olegario M.M."/>
            <person name="Szabo P.J."/>
            <person name="Miranda-Santos I.K."/>
            <person name="Maruyama S.R."/>
        </authorList>
    </citation>
    <scope>NUCLEOTIDE SEQUENCE</scope>
    <source>
        <strain evidence="2">Uberlandia</strain>
        <tissue evidence="2">Salivary glands</tissue>
    </source>
</reference>
<keyword evidence="1" id="KW-0732">Signal</keyword>
<feature type="signal peptide" evidence="1">
    <location>
        <begin position="1"/>
        <end position="19"/>
    </location>
</feature>
<accession>A0A023FRW6</accession>
<evidence type="ECO:0000256" key="1">
    <source>
        <dbReference type="SAM" id="SignalP"/>
    </source>
</evidence>
<name>A0A023FRW6_AMBCJ</name>
<evidence type="ECO:0000313" key="2">
    <source>
        <dbReference type="EMBL" id="JAC24124.1"/>
    </source>
</evidence>
<sequence length="193" mass="22282">MAISKTFLICLTVLVVTLAEPREATQERSNTDSEIVEFLKAHDKTWVYNTTEENKENITCRFDFKHNITEKDVFFKRYNNSSSEELLKGEFLNWNDPGNNTYDAMYVSDMQGEPVTYEVVEFVSSDKSCAVVSVTLMRTVPTYVLREIRVSEDALKKGPDVKCREKFEDILKVAKKKAKSHYSDDCKSKLNVY</sequence>
<organism evidence="2">
    <name type="scientific">Amblyomma cajennense</name>
    <name type="common">Cayenne tick</name>
    <name type="synonym">Acarus cajennensis</name>
    <dbReference type="NCBI Taxonomy" id="34607"/>
    <lineage>
        <taxon>Eukaryota</taxon>
        <taxon>Metazoa</taxon>
        <taxon>Ecdysozoa</taxon>
        <taxon>Arthropoda</taxon>
        <taxon>Chelicerata</taxon>
        <taxon>Arachnida</taxon>
        <taxon>Acari</taxon>
        <taxon>Parasitiformes</taxon>
        <taxon>Ixodida</taxon>
        <taxon>Ixodoidea</taxon>
        <taxon>Ixodidae</taxon>
        <taxon>Amblyomminae</taxon>
        <taxon>Amblyomma</taxon>
    </lineage>
</organism>
<dbReference type="AlphaFoldDB" id="A0A023FRW6"/>
<feature type="chain" id="PRO_5001515423" evidence="1">
    <location>
        <begin position="20"/>
        <end position="193"/>
    </location>
</feature>